<gene>
    <name evidence="2" type="ORF">BHE90_013582</name>
</gene>
<reference evidence="2 3" key="1">
    <citation type="submission" date="2017-06" db="EMBL/GenBank/DDBJ databases">
        <title>Comparative genomic analysis of Ambrosia Fusariam Clade fungi.</title>
        <authorList>
            <person name="Stajich J.E."/>
            <person name="Carrillo J."/>
            <person name="Kijimoto T."/>
            <person name="Eskalen A."/>
            <person name="O'Donnell K."/>
            <person name="Kasson M."/>
        </authorList>
    </citation>
    <scope>NUCLEOTIDE SEQUENCE [LARGE SCALE GENOMIC DNA]</scope>
    <source>
        <strain evidence="2 3">UCR1854</strain>
    </source>
</reference>
<protein>
    <submittedName>
        <fullName evidence="2">Uncharacterized protein</fullName>
    </submittedName>
</protein>
<evidence type="ECO:0000313" key="2">
    <source>
        <dbReference type="EMBL" id="RTE72027.1"/>
    </source>
</evidence>
<proteinExistence type="predicted"/>
<dbReference type="Proteomes" id="UP000287124">
    <property type="component" value="Unassembled WGS sequence"/>
</dbReference>
<comment type="caution">
    <text evidence="2">The sequence shown here is derived from an EMBL/GenBank/DDBJ whole genome shotgun (WGS) entry which is preliminary data.</text>
</comment>
<evidence type="ECO:0000313" key="3">
    <source>
        <dbReference type="Proteomes" id="UP000287124"/>
    </source>
</evidence>
<name>A0A430L8G3_9HYPO</name>
<accession>A0A430L8G3</accession>
<organism evidence="2 3">
    <name type="scientific">Fusarium euwallaceae</name>
    <dbReference type="NCBI Taxonomy" id="1147111"/>
    <lineage>
        <taxon>Eukaryota</taxon>
        <taxon>Fungi</taxon>
        <taxon>Dikarya</taxon>
        <taxon>Ascomycota</taxon>
        <taxon>Pezizomycotina</taxon>
        <taxon>Sordariomycetes</taxon>
        <taxon>Hypocreomycetidae</taxon>
        <taxon>Hypocreales</taxon>
        <taxon>Nectriaceae</taxon>
        <taxon>Fusarium</taxon>
        <taxon>Fusarium solani species complex</taxon>
    </lineage>
</organism>
<evidence type="ECO:0000256" key="1">
    <source>
        <dbReference type="SAM" id="MobiDB-lite"/>
    </source>
</evidence>
<keyword evidence="3" id="KW-1185">Reference proteome</keyword>
<feature type="region of interest" description="Disordered" evidence="1">
    <location>
        <begin position="56"/>
        <end position="93"/>
    </location>
</feature>
<dbReference type="AlphaFoldDB" id="A0A430L8G3"/>
<sequence length="93" mass="9961">MSSTFVPVPRPRSKEDVSCLIPMVHGGTSNPALDRWLAESVDDQPFNAIAAVEWIPNNNNNNNNNNPKSSKAHSSVACSASPALSPENNESES</sequence>
<dbReference type="EMBL" id="MIKF01000337">
    <property type="protein sequence ID" value="RTE72027.1"/>
    <property type="molecule type" value="Genomic_DNA"/>
</dbReference>
<feature type="compositionally biased region" description="Low complexity" evidence="1">
    <location>
        <begin position="57"/>
        <end position="66"/>
    </location>
</feature>
<feature type="compositionally biased region" description="Polar residues" evidence="1">
    <location>
        <begin position="67"/>
        <end position="78"/>
    </location>
</feature>